<dbReference type="SMART" id="SM00175">
    <property type="entry name" value="RAB"/>
    <property type="match status" value="1"/>
</dbReference>
<dbReference type="SMART" id="SM00174">
    <property type="entry name" value="RHO"/>
    <property type="match status" value="1"/>
</dbReference>
<feature type="non-terminal residue" evidence="8">
    <location>
        <position position="1"/>
    </location>
</feature>
<evidence type="ECO:0000256" key="7">
    <source>
        <dbReference type="ARBA" id="ARBA00023289"/>
    </source>
</evidence>
<evidence type="ECO:0000313" key="9">
    <source>
        <dbReference type="Proteomes" id="UP001627284"/>
    </source>
</evidence>
<evidence type="ECO:0000256" key="6">
    <source>
        <dbReference type="ARBA" id="ARBA00023288"/>
    </source>
</evidence>
<dbReference type="InterPro" id="IPR027417">
    <property type="entry name" value="P-loop_NTPase"/>
</dbReference>
<dbReference type="FunFam" id="3.40.50.300:FF:000067">
    <property type="entry name" value="ras-related protein RABA1f"/>
    <property type="match status" value="1"/>
</dbReference>
<gene>
    <name evidence="8" type="ORF">AABB24_022841</name>
</gene>
<keyword evidence="7" id="KW-0636">Prenylation</keyword>
<evidence type="ECO:0000256" key="5">
    <source>
        <dbReference type="ARBA" id="ARBA00023136"/>
    </source>
</evidence>
<comment type="subcellular location">
    <subcellularLocation>
        <location evidence="1">Cell membrane</location>
        <topology evidence="1">Lipid-anchor</topology>
        <orientation evidence="1">Cytoplasmic side</orientation>
    </subcellularLocation>
</comment>
<dbReference type="NCBIfam" id="TIGR00231">
    <property type="entry name" value="small_GTP"/>
    <property type="match status" value="1"/>
</dbReference>
<evidence type="ECO:0000256" key="1">
    <source>
        <dbReference type="ARBA" id="ARBA00004342"/>
    </source>
</evidence>
<evidence type="ECO:0000256" key="4">
    <source>
        <dbReference type="ARBA" id="ARBA00023134"/>
    </source>
</evidence>
<dbReference type="Proteomes" id="UP001627284">
    <property type="component" value="Unassembled WGS sequence"/>
</dbReference>
<evidence type="ECO:0000313" key="8">
    <source>
        <dbReference type="EMBL" id="KAL3350000.1"/>
    </source>
</evidence>
<dbReference type="PROSITE" id="PS51420">
    <property type="entry name" value="RHO"/>
    <property type="match status" value="1"/>
</dbReference>
<dbReference type="GO" id="GO:0005886">
    <property type="term" value="C:plasma membrane"/>
    <property type="evidence" value="ECO:0007669"/>
    <property type="project" value="UniProtKB-SubCell"/>
</dbReference>
<dbReference type="InterPro" id="IPR001806">
    <property type="entry name" value="Small_GTPase"/>
</dbReference>
<organism evidence="8 9">
    <name type="scientific">Solanum stoloniferum</name>
    <dbReference type="NCBI Taxonomy" id="62892"/>
    <lineage>
        <taxon>Eukaryota</taxon>
        <taxon>Viridiplantae</taxon>
        <taxon>Streptophyta</taxon>
        <taxon>Embryophyta</taxon>
        <taxon>Tracheophyta</taxon>
        <taxon>Spermatophyta</taxon>
        <taxon>Magnoliopsida</taxon>
        <taxon>eudicotyledons</taxon>
        <taxon>Gunneridae</taxon>
        <taxon>Pentapetalae</taxon>
        <taxon>asterids</taxon>
        <taxon>lamiids</taxon>
        <taxon>Solanales</taxon>
        <taxon>Solanaceae</taxon>
        <taxon>Solanoideae</taxon>
        <taxon>Solaneae</taxon>
        <taxon>Solanum</taxon>
    </lineage>
</organism>
<name>A0ABD2T1E3_9SOLN</name>
<dbReference type="InterPro" id="IPR050209">
    <property type="entry name" value="Rab_GTPases_membrane_traffic"/>
</dbReference>
<comment type="caution">
    <text evidence="8">The sequence shown here is derived from an EMBL/GenBank/DDBJ whole genome shotgun (WGS) entry which is preliminary data.</text>
</comment>
<dbReference type="SMART" id="SM00173">
    <property type="entry name" value="RAS"/>
    <property type="match status" value="1"/>
</dbReference>
<dbReference type="PRINTS" id="PR00449">
    <property type="entry name" value="RASTRNSFRMNG"/>
</dbReference>
<dbReference type="AlphaFoldDB" id="A0ABD2T1E3"/>
<accession>A0ABD2T1E3</accession>
<dbReference type="CDD" id="cd01868">
    <property type="entry name" value="Rab11_like"/>
    <property type="match status" value="1"/>
</dbReference>
<protein>
    <recommendedName>
        <fullName evidence="10">Ras-related protein RABA2a</fullName>
    </recommendedName>
</protein>
<dbReference type="SMART" id="SM00176">
    <property type="entry name" value="RAN"/>
    <property type="match status" value="1"/>
</dbReference>
<keyword evidence="5" id="KW-0472">Membrane</keyword>
<keyword evidence="3" id="KW-0547">Nucleotide-binding</keyword>
<keyword evidence="9" id="KW-1185">Reference proteome</keyword>
<dbReference type="SUPFAM" id="SSF52540">
    <property type="entry name" value="P-loop containing nucleoside triphosphate hydrolases"/>
    <property type="match status" value="1"/>
</dbReference>
<dbReference type="Pfam" id="PF00071">
    <property type="entry name" value="Ras"/>
    <property type="match status" value="1"/>
</dbReference>
<dbReference type="Gene3D" id="3.40.50.300">
    <property type="entry name" value="P-loop containing nucleotide triphosphate hydrolases"/>
    <property type="match status" value="1"/>
</dbReference>
<dbReference type="PANTHER" id="PTHR47979">
    <property type="entry name" value="DRAB11-RELATED"/>
    <property type="match status" value="1"/>
</dbReference>
<evidence type="ECO:0008006" key="10">
    <source>
        <dbReference type="Google" id="ProtNLM"/>
    </source>
</evidence>
<evidence type="ECO:0000256" key="3">
    <source>
        <dbReference type="ARBA" id="ARBA00022741"/>
    </source>
</evidence>
<comment type="similarity">
    <text evidence="2">Belongs to the small GTPase superfamily. Rab family.</text>
</comment>
<keyword evidence="4" id="KW-0342">GTP-binding</keyword>
<reference evidence="8 9" key="1">
    <citation type="submission" date="2024-05" db="EMBL/GenBank/DDBJ databases">
        <title>De novo assembly of an allotetraploid wild potato.</title>
        <authorList>
            <person name="Hosaka A.J."/>
        </authorList>
    </citation>
    <scope>NUCLEOTIDE SEQUENCE [LARGE SCALE GENOMIC DNA]</scope>
    <source>
        <tissue evidence="8">Young leaves</tissue>
    </source>
</reference>
<dbReference type="InterPro" id="IPR005225">
    <property type="entry name" value="Small_GTP-bd"/>
</dbReference>
<evidence type="ECO:0000256" key="2">
    <source>
        <dbReference type="ARBA" id="ARBA00006270"/>
    </source>
</evidence>
<sequence length="267" mass="30059">FSVSLTLHCHHHQRFSIIQRERERERNRSESEGFLQYLSKSESAEGAIQQGEEMARRAEEEYDYLFKVVLIGDSGVGKSNLLSRFTRNEFLLESKSTIGVEFATRTLQVEGRTVKAQIWDTAGQERYRAITSAYYRGALGALLVYDVTKPTTFENVSRWLKELRDHADSNIVIMLIGNKTDLKHLRAVATEDAQSFAEKEGLSFIETSALEATNVEKSFQTILSEIYRIISKKPLSSEEPATANIKEGKTLVVGAEEPVPKKACCSA</sequence>
<dbReference type="EMBL" id="JBJKTR010000013">
    <property type="protein sequence ID" value="KAL3350000.1"/>
    <property type="molecule type" value="Genomic_DNA"/>
</dbReference>
<dbReference type="GO" id="GO:0005525">
    <property type="term" value="F:GTP binding"/>
    <property type="evidence" value="ECO:0007669"/>
    <property type="project" value="UniProtKB-KW"/>
</dbReference>
<proteinExistence type="inferred from homology"/>
<dbReference type="PROSITE" id="PS51419">
    <property type="entry name" value="RAB"/>
    <property type="match status" value="1"/>
</dbReference>
<keyword evidence="6" id="KW-0449">Lipoprotein</keyword>
<dbReference type="PROSITE" id="PS51421">
    <property type="entry name" value="RAS"/>
    <property type="match status" value="1"/>
</dbReference>